<dbReference type="Proteomes" id="UP001266305">
    <property type="component" value="Unassembled WGS sequence"/>
</dbReference>
<sequence>EELIRSPVRLAYVLEGPNGVPLLKVLTSVEHERHAPDREGPMALEEATMEKTYSMCSTSLGNSCTRPVALKPP</sequence>
<accession>A0ABQ9WI14</accession>
<dbReference type="EMBL" id="JASSZA010000001">
    <property type="protein sequence ID" value="KAK2121302.1"/>
    <property type="molecule type" value="Genomic_DNA"/>
</dbReference>
<gene>
    <name evidence="1" type="ORF">P7K49_002688</name>
</gene>
<reference evidence="1 2" key="1">
    <citation type="submission" date="2023-05" db="EMBL/GenBank/DDBJ databases">
        <title>B98-5 Cell Line De Novo Hybrid Assembly: An Optical Mapping Approach.</title>
        <authorList>
            <person name="Kananen K."/>
            <person name="Auerbach J.A."/>
            <person name="Kautto E."/>
            <person name="Blachly J.S."/>
        </authorList>
    </citation>
    <scope>NUCLEOTIDE SEQUENCE [LARGE SCALE GENOMIC DNA]</scope>
    <source>
        <strain evidence="1">B95-8</strain>
        <tissue evidence="1">Cell line</tissue>
    </source>
</reference>
<protein>
    <submittedName>
        <fullName evidence="1">Uncharacterized protein</fullName>
    </submittedName>
</protein>
<feature type="non-terminal residue" evidence="1">
    <location>
        <position position="1"/>
    </location>
</feature>
<organism evidence="1 2">
    <name type="scientific">Saguinus oedipus</name>
    <name type="common">Cotton-top tamarin</name>
    <name type="synonym">Oedipomidas oedipus</name>
    <dbReference type="NCBI Taxonomy" id="9490"/>
    <lineage>
        <taxon>Eukaryota</taxon>
        <taxon>Metazoa</taxon>
        <taxon>Chordata</taxon>
        <taxon>Craniata</taxon>
        <taxon>Vertebrata</taxon>
        <taxon>Euteleostomi</taxon>
        <taxon>Mammalia</taxon>
        <taxon>Eutheria</taxon>
        <taxon>Euarchontoglires</taxon>
        <taxon>Primates</taxon>
        <taxon>Haplorrhini</taxon>
        <taxon>Platyrrhini</taxon>
        <taxon>Cebidae</taxon>
        <taxon>Callitrichinae</taxon>
        <taxon>Saguinus</taxon>
    </lineage>
</organism>
<proteinExistence type="predicted"/>
<feature type="non-terminal residue" evidence="1">
    <location>
        <position position="73"/>
    </location>
</feature>
<comment type="caution">
    <text evidence="1">The sequence shown here is derived from an EMBL/GenBank/DDBJ whole genome shotgun (WGS) entry which is preliminary data.</text>
</comment>
<name>A0ABQ9WI14_SAGOE</name>
<evidence type="ECO:0000313" key="2">
    <source>
        <dbReference type="Proteomes" id="UP001266305"/>
    </source>
</evidence>
<evidence type="ECO:0000313" key="1">
    <source>
        <dbReference type="EMBL" id="KAK2121302.1"/>
    </source>
</evidence>
<keyword evidence="2" id="KW-1185">Reference proteome</keyword>